<dbReference type="EMBL" id="SBKN01000012">
    <property type="protein sequence ID" value="RXR18891.1"/>
    <property type="molecule type" value="Genomic_DNA"/>
</dbReference>
<proteinExistence type="predicted"/>
<feature type="transmembrane region" description="Helical" evidence="1">
    <location>
        <begin position="9"/>
        <end position="25"/>
    </location>
</feature>
<gene>
    <name evidence="2" type="ORF">EQG61_13615</name>
</gene>
<keyword evidence="1" id="KW-1133">Transmembrane helix</keyword>
<accession>A0A4Q1K3C8</accession>
<dbReference type="RefSeq" id="WP_129462501.1">
    <property type="nucleotide sequence ID" value="NZ_SBKN01000012.1"/>
</dbReference>
<comment type="caution">
    <text evidence="2">The sequence shown here is derived from an EMBL/GenBank/DDBJ whole genome shotgun (WGS) entry which is preliminary data.</text>
</comment>
<feature type="transmembrane region" description="Helical" evidence="1">
    <location>
        <begin position="37"/>
        <end position="56"/>
    </location>
</feature>
<organism evidence="2 3">
    <name type="scientific">Flavobacterium stagni</name>
    <dbReference type="NCBI Taxonomy" id="2506421"/>
    <lineage>
        <taxon>Bacteria</taxon>
        <taxon>Pseudomonadati</taxon>
        <taxon>Bacteroidota</taxon>
        <taxon>Flavobacteriia</taxon>
        <taxon>Flavobacteriales</taxon>
        <taxon>Flavobacteriaceae</taxon>
        <taxon>Flavobacterium</taxon>
    </lineage>
</organism>
<evidence type="ECO:0000313" key="3">
    <source>
        <dbReference type="Proteomes" id="UP000289857"/>
    </source>
</evidence>
<dbReference type="AlphaFoldDB" id="A0A4Q1K3C8"/>
<keyword evidence="1" id="KW-0812">Transmembrane</keyword>
<evidence type="ECO:0000256" key="1">
    <source>
        <dbReference type="SAM" id="Phobius"/>
    </source>
</evidence>
<protein>
    <submittedName>
        <fullName evidence="2">Uncharacterized protein</fullName>
    </submittedName>
</protein>
<dbReference type="Proteomes" id="UP000289857">
    <property type="component" value="Unassembled WGS sequence"/>
</dbReference>
<feature type="transmembrane region" description="Helical" evidence="1">
    <location>
        <begin position="76"/>
        <end position="96"/>
    </location>
</feature>
<reference evidence="3" key="1">
    <citation type="submission" date="2019-01" db="EMBL/GenBank/DDBJ databases">
        <title>Cytophagaceae bacterium strain CAR-16.</title>
        <authorList>
            <person name="Chen W.-M."/>
        </authorList>
    </citation>
    <scope>NUCLEOTIDE SEQUENCE [LARGE SCALE GENOMIC DNA]</scope>
    <source>
        <strain evidence="3">WWJ-16</strain>
    </source>
</reference>
<sequence>MQKHILKRIGIFSIWLVITLVVIYLKDKPKDIAEFIFRSLFGVFFLILLSSIFLLYESGELKRQGSLKLYKANRIIGFISLSFLLVIVIVFVRGVILTF</sequence>
<keyword evidence="3" id="KW-1185">Reference proteome</keyword>
<keyword evidence="1" id="KW-0472">Membrane</keyword>
<name>A0A4Q1K3C8_9FLAO</name>
<evidence type="ECO:0000313" key="2">
    <source>
        <dbReference type="EMBL" id="RXR18891.1"/>
    </source>
</evidence>